<evidence type="ECO:0000313" key="3">
    <source>
        <dbReference type="Proteomes" id="UP000309668"/>
    </source>
</evidence>
<comment type="caution">
    <text evidence="2">The sequence shown here is derived from an EMBL/GenBank/DDBJ whole genome shotgun (WGS) entry which is preliminary data.</text>
</comment>
<accession>A0A5S3P5K8</accession>
<dbReference type="PANTHER" id="PTHR23419">
    <property type="entry name" value="DIVALENT CATION TOLERANCE CUTA-RELATED"/>
    <property type="match status" value="1"/>
</dbReference>
<proteinExistence type="inferred from homology"/>
<name>A0A5S3P5K8_9SPHN</name>
<dbReference type="Gene3D" id="3.30.70.120">
    <property type="match status" value="1"/>
</dbReference>
<organism evidence="2 3">
    <name type="scientific">Qipengyuania marisflavi</name>
    <dbReference type="NCBI Taxonomy" id="2486356"/>
    <lineage>
        <taxon>Bacteria</taxon>
        <taxon>Pseudomonadati</taxon>
        <taxon>Pseudomonadota</taxon>
        <taxon>Alphaproteobacteria</taxon>
        <taxon>Sphingomonadales</taxon>
        <taxon>Erythrobacteraceae</taxon>
        <taxon>Qipengyuania</taxon>
    </lineage>
</organism>
<dbReference type="EMBL" id="VCAO01000003">
    <property type="protein sequence ID" value="TMM48234.1"/>
    <property type="molecule type" value="Genomic_DNA"/>
</dbReference>
<dbReference type="InterPro" id="IPR015867">
    <property type="entry name" value="N-reg_PII/ATP_PRibTrfase_C"/>
</dbReference>
<dbReference type="GO" id="GO:0010038">
    <property type="term" value="P:response to metal ion"/>
    <property type="evidence" value="ECO:0007669"/>
    <property type="project" value="InterPro"/>
</dbReference>
<dbReference type="SUPFAM" id="SSF54913">
    <property type="entry name" value="GlnB-like"/>
    <property type="match status" value="1"/>
</dbReference>
<evidence type="ECO:0000313" key="2">
    <source>
        <dbReference type="EMBL" id="TMM48234.1"/>
    </source>
</evidence>
<gene>
    <name evidence="2" type="ORF">FEV51_08050</name>
</gene>
<protein>
    <submittedName>
        <fullName evidence="2">Divalent-cation tolerance protein CutA</fullName>
    </submittedName>
</protein>
<keyword evidence="3" id="KW-1185">Reference proteome</keyword>
<dbReference type="Proteomes" id="UP000309668">
    <property type="component" value="Unassembled WGS sequence"/>
</dbReference>
<dbReference type="AlphaFoldDB" id="A0A5S3P5K8"/>
<dbReference type="InterPro" id="IPR004323">
    <property type="entry name" value="Ion_tolerance_CutA"/>
</dbReference>
<reference evidence="2 3" key="1">
    <citation type="submission" date="2019-05" db="EMBL/GenBank/DDBJ databases">
        <title>Erythrobacter marisflavi sp. nov., isolated from isolated from water of an estuary environment.</title>
        <authorList>
            <person name="Yoon J.-H."/>
        </authorList>
    </citation>
    <scope>NUCLEOTIDE SEQUENCE [LARGE SCALE GENOMIC DNA]</scope>
    <source>
        <strain evidence="2 3">KEM-5</strain>
    </source>
</reference>
<sequence length="96" mass="10165">MTALIYCPFPDAATAERLGGQLLAENLIGCINIGGPIRSLFCWQGEMGAGEEIPALIKTDASLLDRAVTRLEALHPYDTPAIMGWRCDSAGSGTAQ</sequence>
<dbReference type="Pfam" id="PF03091">
    <property type="entry name" value="CutA1"/>
    <property type="match status" value="1"/>
</dbReference>
<dbReference type="RefSeq" id="WP_138617713.1">
    <property type="nucleotide sequence ID" value="NZ_VCAO01000003.1"/>
</dbReference>
<dbReference type="PANTHER" id="PTHR23419:SF8">
    <property type="entry name" value="FI09726P"/>
    <property type="match status" value="1"/>
</dbReference>
<evidence type="ECO:0000256" key="1">
    <source>
        <dbReference type="ARBA" id="ARBA00010169"/>
    </source>
</evidence>
<dbReference type="OrthoDB" id="37622at2"/>
<dbReference type="GO" id="GO:0005507">
    <property type="term" value="F:copper ion binding"/>
    <property type="evidence" value="ECO:0007669"/>
    <property type="project" value="TreeGrafter"/>
</dbReference>
<comment type="similarity">
    <text evidence="1">Belongs to the CutA family.</text>
</comment>
<dbReference type="InterPro" id="IPR011322">
    <property type="entry name" value="N-reg_PII-like_a/b"/>
</dbReference>